<name>A0ABQ6M9F5_9STRA</name>
<evidence type="ECO:0000313" key="2">
    <source>
        <dbReference type="EMBL" id="GMI22049.1"/>
    </source>
</evidence>
<keyword evidence="3" id="KW-1185">Reference proteome</keyword>
<feature type="compositionally biased region" description="Low complexity" evidence="1">
    <location>
        <begin position="51"/>
        <end position="65"/>
    </location>
</feature>
<dbReference type="Proteomes" id="UP001165060">
    <property type="component" value="Unassembled WGS sequence"/>
</dbReference>
<feature type="region of interest" description="Disordered" evidence="1">
    <location>
        <begin position="217"/>
        <end position="252"/>
    </location>
</feature>
<feature type="compositionally biased region" description="Pro residues" evidence="1">
    <location>
        <begin position="23"/>
        <end position="40"/>
    </location>
</feature>
<feature type="region of interest" description="Disordered" evidence="1">
    <location>
        <begin position="1"/>
        <end position="74"/>
    </location>
</feature>
<accession>A0ABQ6M9F5</accession>
<feature type="compositionally biased region" description="Low complexity" evidence="1">
    <location>
        <begin position="217"/>
        <end position="229"/>
    </location>
</feature>
<protein>
    <recommendedName>
        <fullName evidence="4">PDZ domain-containing protein</fullName>
    </recommendedName>
</protein>
<comment type="caution">
    <text evidence="2">The sequence shown here is derived from an EMBL/GenBank/DDBJ whole genome shotgun (WGS) entry which is preliminary data.</text>
</comment>
<organism evidence="2 3">
    <name type="scientific">Tetraparma gracilis</name>
    <dbReference type="NCBI Taxonomy" id="2962635"/>
    <lineage>
        <taxon>Eukaryota</taxon>
        <taxon>Sar</taxon>
        <taxon>Stramenopiles</taxon>
        <taxon>Ochrophyta</taxon>
        <taxon>Bolidophyceae</taxon>
        <taxon>Parmales</taxon>
        <taxon>Triparmaceae</taxon>
        <taxon>Tetraparma</taxon>
    </lineage>
</organism>
<reference evidence="2 3" key="1">
    <citation type="journal article" date="2023" name="Commun. Biol.">
        <title>Genome analysis of Parmales, the sister group of diatoms, reveals the evolutionary specialization of diatoms from phago-mixotrophs to photoautotrophs.</title>
        <authorList>
            <person name="Ban H."/>
            <person name="Sato S."/>
            <person name="Yoshikawa S."/>
            <person name="Yamada K."/>
            <person name="Nakamura Y."/>
            <person name="Ichinomiya M."/>
            <person name="Sato N."/>
            <person name="Blanc-Mathieu R."/>
            <person name="Endo H."/>
            <person name="Kuwata A."/>
            <person name="Ogata H."/>
        </authorList>
    </citation>
    <scope>NUCLEOTIDE SEQUENCE [LARGE SCALE GENOMIC DNA]</scope>
</reference>
<feature type="non-terminal residue" evidence="2">
    <location>
        <position position="268"/>
    </location>
</feature>
<proteinExistence type="predicted"/>
<feature type="compositionally biased region" description="Pro residues" evidence="1">
    <location>
        <begin position="230"/>
        <end position="243"/>
    </location>
</feature>
<dbReference type="EMBL" id="BRYB01000069">
    <property type="protein sequence ID" value="GMI22049.1"/>
    <property type="molecule type" value="Genomic_DNA"/>
</dbReference>
<evidence type="ECO:0008006" key="4">
    <source>
        <dbReference type="Google" id="ProtNLM"/>
    </source>
</evidence>
<gene>
    <name evidence="2" type="ORF">TeGR_g14740</name>
</gene>
<evidence type="ECO:0000256" key="1">
    <source>
        <dbReference type="SAM" id="MobiDB-lite"/>
    </source>
</evidence>
<sequence>MSSSPRGADPDLEFLVSSLGLSPPSPPPSPPPEPRFPSPPAGMRSSDSSEPTLAGPTLAAPPGGTLYDGAYGSHKPLPRRQPVVLPSDFLAVPPSHAVKLDGAWRLTAELSRSVFAQHSLPPSSLSHTLPLFKNANASYGLTLSLSPSGLVTVHALLSPALPPPQAPLLQVGDVLRGANDRAFPSGGEEALRAAVKYIKERGPPLLLHLSRGAKPGAVAAESAAPGAAVPRPPARPRAPPPHPLAGTLAGKGLIRKGDGLAVVSDQLR</sequence>
<evidence type="ECO:0000313" key="3">
    <source>
        <dbReference type="Proteomes" id="UP001165060"/>
    </source>
</evidence>